<dbReference type="Gene3D" id="3.90.950.10">
    <property type="match status" value="1"/>
</dbReference>
<sequence length="176" mass="19898">MIINFVTGNKNKYDEVVKLLPDYQINQINIDLVEIQGTPNEIIDAKIQDAINKGIKTPFLVEDTSLYFDALNGLPGPYIKHFCKSIGSRGLYNLLSNHNIKTAKACCYVGYYDGKKQYKSHGSIKGTIVEPRGDNTFSWDNIFVPNNYSNTFAELGDEKIMISHRAKSIEKIKPFL</sequence>
<dbReference type="PANTHER" id="PTHR11067">
    <property type="entry name" value="INOSINE TRIPHOSPHATE PYROPHOSPHATASE/HAM1 PROTEIN"/>
    <property type="match status" value="1"/>
</dbReference>
<dbReference type="SUPFAM" id="SSF52972">
    <property type="entry name" value="ITPase-like"/>
    <property type="match status" value="1"/>
</dbReference>
<dbReference type="InterPro" id="IPR029001">
    <property type="entry name" value="ITPase-like_fam"/>
</dbReference>
<evidence type="ECO:0000313" key="3">
    <source>
        <dbReference type="EMBL" id="ARF11081.1"/>
    </source>
</evidence>
<gene>
    <name evidence="3" type="ORF">Hokovirus_4_55</name>
</gene>
<proteinExistence type="inferred from homology"/>
<organism evidence="3">
    <name type="scientific">Hokovirus HKV1</name>
    <dbReference type="NCBI Taxonomy" id="1977638"/>
    <lineage>
        <taxon>Viruses</taxon>
        <taxon>Varidnaviria</taxon>
        <taxon>Bamfordvirae</taxon>
        <taxon>Nucleocytoviricota</taxon>
        <taxon>Megaviricetes</taxon>
        <taxon>Imitervirales</taxon>
        <taxon>Mimiviridae</taxon>
        <taxon>Klosneuvirinae</taxon>
        <taxon>Hokovirus</taxon>
    </lineage>
</organism>
<dbReference type="Pfam" id="PF01725">
    <property type="entry name" value="Ham1p_like"/>
    <property type="match status" value="1"/>
</dbReference>
<keyword evidence="2" id="KW-0378">Hydrolase</keyword>
<dbReference type="EMBL" id="KY684106">
    <property type="protein sequence ID" value="ARF11081.1"/>
    <property type="molecule type" value="Genomic_DNA"/>
</dbReference>
<dbReference type="GO" id="GO:0047429">
    <property type="term" value="F:nucleoside triphosphate diphosphatase activity"/>
    <property type="evidence" value="ECO:0007669"/>
    <property type="project" value="InterPro"/>
</dbReference>
<accession>A0A1V0SHD8</accession>
<evidence type="ECO:0000256" key="1">
    <source>
        <dbReference type="ARBA" id="ARBA00008023"/>
    </source>
</evidence>
<dbReference type="CDD" id="cd00515">
    <property type="entry name" value="HAM1"/>
    <property type="match status" value="1"/>
</dbReference>
<reference evidence="3" key="1">
    <citation type="journal article" date="2017" name="Science">
        <title>Giant viruses with an expanded complement of translation system components.</title>
        <authorList>
            <person name="Schulz F."/>
            <person name="Yutin N."/>
            <person name="Ivanova N.N."/>
            <person name="Ortega D.R."/>
            <person name="Lee T.K."/>
            <person name="Vierheilig J."/>
            <person name="Daims H."/>
            <person name="Horn M."/>
            <person name="Wagner M."/>
            <person name="Jensen G.J."/>
            <person name="Kyrpides N.C."/>
            <person name="Koonin E.V."/>
            <person name="Woyke T."/>
        </authorList>
    </citation>
    <scope>NUCLEOTIDE SEQUENCE</scope>
    <source>
        <strain evidence="3">HKV1</strain>
    </source>
</reference>
<comment type="similarity">
    <text evidence="1">Belongs to the HAM1 NTPase family.</text>
</comment>
<protein>
    <submittedName>
        <fullName evidence="3">Ham1 family inosine/xanthosine triphosphate pyrophosphatase</fullName>
    </submittedName>
</protein>
<evidence type="ECO:0000256" key="2">
    <source>
        <dbReference type="ARBA" id="ARBA00022801"/>
    </source>
</evidence>
<name>A0A1V0SHD8_9VIRU</name>
<dbReference type="InterPro" id="IPR002637">
    <property type="entry name" value="RdgB/HAM1"/>
</dbReference>
<dbReference type="PANTHER" id="PTHR11067:SF9">
    <property type="entry name" value="INOSINE TRIPHOSPHATE PYROPHOSPHATASE"/>
    <property type="match status" value="1"/>
</dbReference>
<dbReference type="GO" id="GO:0009143">
    <property type="term" value="P:nucleoside triphosphate catabolic process"/>
    <property type="evidence" value="ECO:0007669"/>
    <property type="project" value="InterPro"/>
</dbReference>